<dbReference type="Pfam" id="PF20700">
    <property type="entry name" value="Mutator"/>
    <property type="match status" value="1"/>
</dbReference>
<evidence type="ECO:0000259" key="1">
    <source>
        <dbReference type="Pfam" id="PF20700"/>
    </source>
</evidence>
<reference evidence="2 3" key="1">
    <citation type="journal article" date="2014" name="Curr. Biol.">
        <title>The genome of the clonal raider ant Cerapachys biroi.</title>
        <authorList>
            <person name="Oxley P.R."/>
            <person name="Ji L."/>
            <person name="Fetter-Pruneda I."/>
            <person name="McKenzie S.K."/>
            <person name="Li C."/>
            <person name="Hu H."/>
            <person name="Zhang G."/>
            <person name="Kronauer D.J."/>
        </authorList>
    </citation>
    <scope>NUCLEOTIDE SEQUENCE [LARGE SCALE GENOMIC DNA]</scope>
</reference>
<dbReference type="EMBL" id="KK107853">
    <property type="protein sequence ID" value="EZA47414.1"/>
    <property type="molecule type" value="Genomic_DNA"/>
</dbReference>
<gene>
    <name evidence="2" type="ORF">X777_16316</name>
</gene>
<keyword evidence="3" id="KW-1185">Reference proteome</keyword>
<protein>
    <recommendedName>
        <fullName evidence="1">Mutator-like transposase domain-containing protein</fullName>
    </recommendedName>
</protein>
<dbReference type="AlphaFoldDB" id="A0A026VX32"/>
<dbReference type="OMA" id="EWIVTHE"/>
<evidence type="ECO:0000313" key="3">
    <source>
        <dbReference type="Proteomes" id="UP000053097"/>
    </source>
</evidence>
<sequence length="279" mass="31752">MYPKGTKESSKRTAKPVKRKFYGNRFTQNSENDDDQSTNAKKLSSASSEDVIINSLHCYRIIEFLSVFTALADFLICRVCKQKIKFAESGHRGLGFKLFITCTCGHREINSGPLIHTGYEINRRIVFVMRLLGIGREGINIFCGLMDISQGISICTYDSIVKHIHTAARSVFDTFCKKAIEEEKEENVENGRLPNHLKVSGDGSWKKREFTSLYGVATLIGHYSGKIIDLVIKSRYCQSCTFWSKKQDTEEYIEWYEQHQEECSINHDGSAGKMKVDSI</sequence>
<name>A0A026VX32_OOCBI</name>
<proteinExistence type="predicted"/>
<accession>A0A026VX32</accession>
<dbReference type="InterPro" id="IPR049012">
    <property type="entry name" value="Mutator_transp_dom"/>
</dbReference>
<evidence type="ECO:0000313" key="2">
    <source>
        <dbReference type="EMBL" id="EZA47414.1"/>
    </source>
</evidence>
<feature type="domain" description="Mutator-like transposase" evidence="1">
    <location>
        <begin position="77"/>
        <end position="276"/>
    </location>
</feature>
<dbReference type="Proteomes" id="UP000053097">
    <property type="component" value="Unassembled WGS sequence"/>
</dbReference>
<organism evidence="2 3">
    <name type="scientific">Ooceraea biroi</name>
    <name type="common">Clonal raider ant</name>
    <name type="synonym">Cerapachys biroi</name>
    <dbReference type="NCBI Taxonomy" id="2015173"/>
    <lineage>
        <taxon>Eukaryota</taxon>
        <taxon>Metazoa</taxon>
        <taxon>Ecdysozoa</taxon>
        <taxon>Arthropoda</taxon>
        <taxon>Hexapoda</taxon>
        <taxon>Insecta</taxon>
        <taxon>Pterygota</taxon>
        <taxon>Neoptera</taxon>
        <taxon>Endopterygota</taxon>
        <taxon>Hymenoptera</taxon>
        <taxon>Apocrita</taxon>
        <taxon>Aculeata</taxon>
        <taxon>Formicoidea</taxon>
        <taxon>Formicidae</taxon>
        <taxon>Dorylinae</taxon>
        <taxon>Ooceraea</taxon>
    </lineage>
</organism>
<dbReference type="OrthoDB" id="10060618at2759"/>